<dbReference type="GeneID" id="68613411"/>
<keyword evidence="8" id="KW-1185">Reference proteome</keyword>
<evidence type="ECO:0000256" key="6">
    <source>
        <dbReference type="SAM" id="Phobius"/>
    </source>
</evidence>
<keyword evidence="2 6" id="KW-0812">Transmembrane</keyword>
<dbReference type="PANTHER" id="PTHR36460:SF1">
    <property type="entry name" value="UPF0132 DOMAIN PROTEIN (AFU_ORTHOLOGUE AFUA_3G10255)"/>
    <property type="match status" value="1"/>
</dbReference>
<feature type="region of interest" description="Disordered" evidence="5">
    <location>
        <begin position="1"/>
        <end position="20"/>
    </location>
</feature>
<accession>A0AAV3UKA8</accession>
<evidence type="ECO:0000256" key="4">
    <source>
        <dbReference type="ARBA" id="ARBA00023136"/>
    </source>
</evidence>
<name>A0AAV3UKA8_9EURY</name>
<proteinExistence type="predicted"/>
<dbReference type="Pfam" id="PF09685">
    <property type="entry name" value="MamF_MmsF"/>
    <property type="match status" value="1"/>
</dbReference>
<evidence type="ECO:0000256" key="3">
    <source>
        <dbReference type="ARBA" id="ARBA00022989"/>
    </source>
</evidence>
<reference evidence="7 8" key="1">
    <citation type="journal article" date="2019" name="Int. J. Syst. Evol. Microbiol.">
        <title>The Global Catalogue of Microorganisms (GCM) 10K type strain sequencing project: providing services to taxonomists for standard genome sequencing and annotation.</title>
        <authorList>
            <consortium name="The Broad Institute Genomics Platform"/>
            <consortium name="The Broad Institute Genome Sequencing Center for Infectious Disease"/>
            <person name="Wu L."/>
            <person name="Ma J."/>
        </authorList>
    </citation>
    <scope>NUCLEOTIDE SEQUENCE [LARGE SCALE GENOMIC DNA]</scope>
    <source>
        <strain evidence="7 8">JCM 17504</strain>
    </source>
</reference>
<feature type="transmembrane region" description="Helical" evidence="6">
    <location>
        <begin position="27"/>
        <end position="46"/>
    </location>
</feature>
<evidence type="ECO:0000256" key="5">
    <source>
        <dbReference type="SAM" id="MobiDB-lite"/>
    </source>
</evidence>
<comment type="subcellular location">
    <subcellularLocation>
        <location evidence="1">Membrane</location>
        <topology evidence="1">Multi-pass membrane protein</topology>
    </subcellularLocation>
</comment>
<feature type="transmembrane region" description="Helical" evidence="6">
    <location>
        <begin position="90"/>
        <end position="115"/>
    </location>
</feature>
<evidence type="ECO:0000313" key="7">
    <source>
        <dbReference type="EMBL" id="GAA5054795.1"/>
    </source>
</evidence>
<sequence>MAVEPKTTTEVTESTSSKTGTGLDENLAGALAYLLSPLTGILFFVLESENEFVKFHSAQSIAFGIGLFLVYVAMTFVQFALLFIPRVGGLFSLMFSLAYFVVGFAAFLGWLFLMYKAYSGDTHHMPVFGNVADRIA</sequence>
<evidence type="ECO:0000256" key="2">
    <source>
        <dbReference type="ARBA" id="ARBA00022692"/>
    </source>
</evidence>
<organism evidence="7 8">
    <name type="scientific">Haladaptatus pallidirubidus</name>
    <dbReference type="NCBI Taxonomy" id="1008152"/>
    <lineage>
        <taxon>Archaea</taxon>
        <taxon>Methanobacteriati</taxon>
        <taxon>Methanobacteriota</taxon>
        <taxon>Stenosarchaea group</taxon>
        <taxon>Halobacteria</taxon>
        <taxon>Halobacteriales</taxon>
        <taxon>Haladaptataceae</taxon>
        <taxon>Haladaptatus</taxon>
    </lineage>
</organism>
<keyword evidence="4 6" id="KW-0472">Membrane</keyword>
<protein>
    <recommendedName>
        <fullName evidence="9">DUF4870 domain-containing protein</fullName>
    </recommendedName>
</protein>
<evidence type="ECO:0000256" key="1">
    <source>
        <dbReference type="ARBA" id="ARBA00004141"/>
    </source>
</evidence>
<dbReference type="EMBL" id="BAABKX010000014">
    <property type="protein sequence ID" value="GAA5054795.1"/>
    <property type="molecule type" value="Genomic_DNA"/>
</dbReference>
<dbReference type="PANTHER" id="PTHR36460">
    <property type="entry name" value="UPF0132 DOMAIN PROTEIN (AFU_ORTHOLOGUE AFUA_3G10255)"/>
    <property type="match status" value="1"/>
</dbReference>
<evidence type="ECO:0000313" key="8">
    <source>
        <dbReference type="Proteomes" id="UP001501729"/>
    </source>
</evidence>
<comment type="caution">
    <text evidence="7">The sequence shown here is derived from an EMBL/GenBank/DDBJ whole genome shotgun (WGS) entry which is preliminary data.</text>
</comment>
<dbReference type="AlphaFoldDB" id="A0AAV3UKA8"/>
<feature type="transmembrane region" description="Helical" evidence="6">
    <location>
        <begin position="58"/>
        <end position="84"/>
    </location>
</feature>
<dbReference type="RefSeq" id="WP_227773226.1">
    <property type="nucleotide sequence ID" value="NZ_BAABKX010000014.1"/>
</dbReference>
<dbReference type="Proteomes" id="UP001501729">
    <property type="component" value="Unassembled WGS sequence"/>
</dbReference>
<gene>
    <name evidence="7" type="ORF">GCM10025751_33760</name>
</gene>
<dbReference type="InterPro" id="IPR019109">
    <property type="entry name" value="MamF_MmsF"/>
</dbReference>
<keyword evidence="3 6" id="KW-1133">Transmembrane helix</keyword>
<dbReference type="GO" id="GO:0016020">
    <property type="term" value="C:membrane"/>
    <property type="evidence" value="ECO:0007669"/>
    <property type="project" value="UniProtKB-SubCell"/>
</dbReference>
<evidence type="ECO:0008006" key="9">
    <source>
        <dbReference type="Google" id="ProtNLM"/>
    </source>
</evidence>